<gene>
    <name evidence="2" type="ORF">H9964_05735</name>
</gene>
<keyword evidence="1" id="KW-1133">Transmembrane helix</keyword>
<feature type="transmembrane region" description="Helical" evidence="1">
    <location>
        <begin position="104"/>
        <end position="124"/>
    </location>
</feature>
<feature type="transmembrane region" description="Helical" evidence="1">
    <location>
        <begin position="209"/>
        <end position="231"/>
    </location>
</feature>
<protein>
    <submittedName>
        <fullName evidence="2">Stage III sporulation protein AE</fullName>
    </submittedName>
</protein>
<reference evidence="2" key="2">
    <citation type="submission" date="2021-04" db="EMBL/GenBank/DDBJ databases">
        <authorList>
            <person name="Gilroy R."/>
        </authorList>
    </citation>
    <scope>NUCLEOTIDE SEQUENCE</scope>
    <source>
        <strain evidence="2">ChiW7-2402</strain>
    </source>
</reference>
<dbReference type="EMBL" id="DXBB01000078">
    <property type="protein sequence ID" value="HIZ73060.1"/>
    <property type="molecule type" value="Genomic_DNA"/>
</dbReference>
<feature type="transmembrane region" description="Helical" evidence="1">
    <location>
        <begin position="251"/>
        <end position="272"/>
    </location>
</feature>
<keyword evidence="1" id="KW-0812">Transmembrane</keyword>
<sequence>MTKKKWLFLLLALCFFLPFVGGKGIVASAETTEEERQAEEELQESISDLLDEIDLTALQEYLDTLTEFHGISLKDKLKGLVDGDLSLDYDSLGEMLLHTFLDDISLLLPAFAMILAASLLCGVLNSAKSGFLHSTMSDIIGMVSYLAVGAVVLSCLISVLGECFSAIASLGKQIELVYPVLLTLMAASGGSVSAAIYRPAVTFLSSGILKLFSSVVLPVCVSVLVLGFVGNLSPEVRTEKLGDFFKSISRWLIGLSLGLFGFFLTVQGIAAAQYDGISLRTVKYVISGSVPVVGGFLSGSVDLVLAGSALIKNALGSFSVLLLAAVVLKPLLLLAATQLFLRIAAAATEPVGGKIPVLLSRLAGDLGYCTASLLSVAFLYFLTLLLLVCSSGVL</sequence>
<feature type="transmembrane region" description="Helical" evidence="1">
    <location>
        <begin position="366"/>
        <end position="388"/>
    </location>
</feature>
<keyword evidence="1" id="KW-0472">Membrane</keyword>
<proteinExistence type="predicted"/>
<accession>A0A9D2G6J4</accession>
<evidence type="ECO:0000313" key="2">
    <source>
        <dbReference type="EMBL" id="HIZ73060.1"/>
    </source>
</evidence>
<comment type="caution">
    <text evidence="2">The sequence shown here is derived from an EMBL/GenBank/DDBJ whole genome shotgun (WGS) entry which is preliminary data.</text>
</comment>
<evidence type="ECO:0000256" key="1">
    <source>
        <dbReference type="SAM" id="Phobius"/>
    </source>
</evidence>
<feature type="transmembrane region" description="Helical" evidence="1">
    <location>
        <begin position="317"/>
        <end position="345"/>
    </location>
</feature>
<feature type="transmembrane region" description="Helical" evidence="1">
    <location>
        <begin position="284"/>
        <end position="311"/>
    </location>
</feature>
<name>A0A9D2G6J4_9FIRM</name>
<evidence type="ECO:0000313" key="3">
    <source>
        <dbReference type="Proteomes" id="UP000824102"/>
    </source>
</evidence>
<feature type="transmembrane region" description="Helical" evidence="1">
    <location>
        <begin position="176"/>
        <end position="197"/>
    </location>
</feature>
<dbReference type="Proteomes" id="UP000824102">
    <property type="component" value="Unassembled WGS sequence"/>
</dbReference>
<organism evidence="2 3">
    <name type="scientific">Candidatus Gallimonas intestinavium</name>
    <dbReference type="NCBI Taxonomy" id="2838603"/>
    <lineage>
        <taxon>Bacteria</taxon>
        <taxon>Bacillati</taxon>
        <taxon>Bacillota</taxon>
        <taxon>Clostridia</taxon>
        <taxon>Candidatus Gallimonas</taxon>
    </lineage>
</organism>
<dbReference type="AlphaFoldDB" id="A0A9D2G6J4"/>
<feature type="transmembrane region" description="Helical" evidence="1">
    <location>
        <begin position="145"/>
        <end position="170"/>
    </location>
</feature>
<dbReference type="InterPro" id="IPR014194">
    <property type="entry name" value="Spore_III_AE"/>
</dbReference>
<reference evidence="2" key="1">
    <citation type="journal article" date="2021" name="PeerJ">
        <title>Extensive microbial diversity within the chicken gut microbiome revealed by metagenomics and culture.</title>
        <authorList>
            <person name="Gilroy R."/>
            <person name="Ravi A."/>
            <person name="Getino M."/>
            <person name="Pursley I."/>
            <person name="Horton D.L."/>
            <person name="Alikhan N.F."/>
            <person name="Baker D."/>
            <person name="Gharbi K."/>
            <person name="Hall N."/>
            <person name="Watson M."/>
            <person name="Adriaenssens E.M."/>
            <person name="Foster-Nyarko E."/>
            <person name="Jarju S."/>
            <person name="Secka A."/>
            <person name="Antonio M."/>
            <person name="Oren A."/>
            <person name="Chaudhuri R.R."/>
            <person name="La Ragione R."/>
            <person name="Hildebrand F."/>
            <person name="Pallen M.J."/>
        </authorList>
    </citation>
    <scope>NUCLEOTIDE SEQUENCE</scope>
    <source>
        <strain evidence="2">ChiW7-2402</strain>
    </source>
</reference>
<dbReference type="Pfam" id="PF09546">
    <property type="entry name" value="Spore_III_AE"/>
    <property type="match status" value="1"/>
</dbReference>